<dbReference type="InterPro" id="IPR029063">
    <property type="entry name" value="SAM-dependent_MTases_sf"/>
</dbReference>
<evidence type="ECO:0000313" key="2">
    <source>
        <dbReference type="EMBL" id="KAH7128188.1"/>
    </source>
</evidence>
<reference evidence="2" key="1">
    <citation type="journal article" date="2021" name="Nat. Commun.">
        <title>Genetic determinants of endophytism in the Arabidopsis root mycobiome.</title>
        <authorList>
            <person name="Mesny F."/>
            <person name="Miyauchi S."/>
            <person name="Thiergart T."/>
            <person name="Pickel B."/>
            <person name="Atanasova L."/>
            <person name="Karlsson M."/>
            <person name="Huettel B."/>
            <person name="Barry K.W."/>
            <person name="Haridas S."/>
            <person name="Chen C."/>
            <person name="Bauer D."/>
            <person name="Andreopoulos W."/>
            <person name="Pangilinan J."/>
            <person name="LaButti K."/>
            <person name="Riley R."/>
            <person name="Lipzen A."/>
            <person name="Clum A."/>
            <person name="Drula E."/>
            <person name="Henrissat B."/>
            <person name="Kohler A."/>
            <person name="Grigoriev I.V."/>
            <person name="Martin F.M."/>
            <person name="Hacquard S."/>
        </authorList>
    </citation>
    <scope>NUCLEOTIDE SEQUENCE</scope>
    <source>
        <strain evidence="2">MPI-CAGE-CH-0243</strain>
    </source>
</reference>
<dbReference type="SUPFAM" id="SSF53335">
    <property type="entry name" value="S-adenosyl-L-methionine-dependent methyltransferases"/>
    <property type="match status" value="1"/>
</dbReference>
<protein>
    <submittedName>
        <fullName evidence="2">Uncharacterized protein</fullName>
    </submittedName>
</protein>
<dbReference type="OrthoDB" id="5411518at2759"/>
<dbReference type="PANTHER" id="PTHR39290:SF6">
    <property type="entry name" value="S-ADENOSYL-L-METHIONINE-DEPENDENT METHYLTRANSFERASES SUPERFAMILY PROTEIN"/>
    <property type="match status" value="1"/>
</dbReference>
<accession>A0A9P9DZB8</accession>
<feature type="region of interest" description="Disordered" evidence="1">
    <location>
        <begin position="74"/>
        <end position="94"/>
    </location>
</feature>
<proteinExistence type="predicted"/>
<keyword evidence="3" id="KW-1185">Reference proteome</keyword>
<evidence type="ECO:0000313" key="3">
    <source>
        <dbReference type="Proteomes" id="UP000700596"/>
    </source>
</evidence>
<comment type="caution">
    <text evidence="2">The sequence shown here is derived from an EMBL/GenBank/DDBJ whole genome shotgun (WGS) entry which is preliminary data.</text>
</comment>
<gene>
    <name evidence="2" type="ORF">B0J11DRAFT_430776</name>
</gene>
<dbReference type="PANTHER" id="PTHR39290">
    <property type="entry name" value="C3H1-TYPE DOMAIN-CONTAINING PROTEIN-RELATED"/>
    <property type="match status" value="1"/>
</dbReference>
<evidence type="ECO:0000256" key="1">
    <source>
        <dbReference type="SAM" id="MobiDB-lite"/>
    </source>
</evidence>
<sequence length="376" mass="42344">MPPKTPPFDPDAFISNWSREPIVPNADRTFRDCIIQAFNLPLDDNYVYRAQGETTLEITEKAIGGKRAHGLHGWYHDEEGKPLDPPHPSPPETTSYTTLFYPSVSLPKSLSSFRASAKAQTLRSIISTYLESRYLNTYPPLGLIPAKKDRTHTNPYLDIWTYTCHELEWAGPVPSTTYTKISHHILPHLYHHFGCVVPSYAALYALVKIAQPAKPKENPNNLPILDIGSGTGYWTYMLRTFPLPAGAGWKPVEVRAIDNKLSTYRTSWINDTITTSGMDYLKQQDGGKGTILLLVYPQATGNFTGPLLKAFRGYWIVVAGTQNGNGFTGFVDTQVEVWVEKNLKEWELVLRIPLPSFAGKDEGMFVWRRKEKVGDQ</sequence>
<dbReference type="EMBL" id="JAGMWT010000005">
    <property type="protein sequence ID" value="KAH7128188.1"/>
    <property type="molecule type" value="Genomic_DNA"/>
</dbReference>
<feature type="compositionally biased region" description="Basic and acidic residues" evidence="1">
    <location>
        <begin position="74"/>
        <end position="84"/>
    </location>
</feature>
<dbReference type="Proteomes" id="UP000700596">
    <property type="component" value="Unassembled WGS sequence"/>
</dbReference>
<name>A0A9P9DZB8_9PLEO</name>
<organism evidence="2 3">
    <name type="scientific">Dendryphion nanum</name>
    <dbReference type="NCBI Taxonomy" id="256645"/>
    <lineage>
        <taxon>Eukaryota</taxon>
        <taxon>Fungi</taxon>
        <taxon>Dikarya</taxon>
        <taxon>Ascomycota</taxon>
        <taxon>Pezizomycotina</taxon>
        <taxon>Dothideomycetes</taxon>
        <taxon>Pleosporomycetidae</taxon>
        <taxon>Pleosporales</taxon>
        <taxon>Torulaceae</taxon>
        <taxon>Dendryphion</taxon>
    </lineage>
</organism>
<dbReference type="AlphaFoldDB" id="A0A9P9DZB8"/>